<comment type="caution">
    <text evidence="2">The sequence shown here is derived from an EMBL/GenBank/DDBJ whole genome shotgun (WGS) entry which is preliminary data.</text>
</comment>
<dbReference type="AlphaFoldDB" id="A0A4Q7AUG5"/>
<feature type="transmembrane region" description="Helical" evidence="1">
    <location>
        <begin position="30"/>
        <end position="50"/>
    </location>
</feature>
<reference evidence="2 3" key="1">
    <citation type="submission" date="2019-02" db="EMBL/GenBank/DDBJ databases">
        <title>The Batch Genome Submission of Acinetobacter spp. strains.</title>
        <authorList>
            <person name="Qin J."/>
            <person name="Hu Y."/>
            <person name="Ye H."/>
            <person name="Wei L."/>
            <person name="Feng Y."/>
            <person name="Zong Z."/>
        </authorList>
    </citation>
    <scope>NUCLEOTIDE SEQUENCE [LARGE SCALE GENOMIC DNA]</scope>
    <source>
        <strain evidence="2 3">WCHABo060081</strain>
    </source>
</reference>
<name>A0A4Q7AUG5_9GAMM</name>
<feature type="transmembrane region" description="Helical" evidence="1">
    <location>
        <begin position="256"/>
        <end position="275"/>
    </location>
</feature>
<feature type="transmembrane region" description="Helical" evidence="1">
    <location>
        <begin position="379"/>
        <end position="396"/>
    </location>
</feature>
<feature type="transmembrane region" description="Helical" evidence="1">
    <location>
        <begin position="57"/>
        <end position="81"/>
    </location>
</feature>
<evidence type="ECO:0000313" key="3">
    <source>
        <dbReference type="Proteomes" id="UP000293483"/>
    </source>
</evidence>
<feature type="transmembrane region" description="Helical" evidence="1">
    <location>
        <begin position="7"/>
        <end position="24"/>
    </location>
</feature>
<feature type="transmembrane region" description="Helical" evidence="1">
    <location>
        <begin position="93"/>
        <end position="110"/>
    </location>
</feature>
<protein>
    <submittedName>
        <fullName evidence="2">Oligosaccharide repeat unit polymerase</fullName>
    </submittedName>
</protein>
<dbReference type="EMBL" id="SGSU01000008">
    <property type="protein sequence ID" value="RZG67121.1"/>
    <property type="molecule type" value="Genomic_DNA"/>
</dbReference>
<keyword evidence="1" id="KW-1133">Transmembrane helix</keyword>
<keyword evidence="1" id="KW-0812">Transmembrane</keyword>
<evidence type="ECO:0000313" key="2">
    <source>
        <dbReference type="EMBL" id="RZG67121.1"/>
    </source>
</evidence>
<sequence length="453" mass="52889">MKAEEKFLLIILNFLAIFAGLLTVDIAGLSIGYIYIYSILINLFCLYKIYNLTESYLWFLLSYLLLFYVSRIFDIYLGGIISSDKYYIDIYDRMNITCIHVFNIFYLIFFKKNTDSYKIEVSFQRFKHTNIVFFLGCMFSAIFMFVSVGGFSAIGSSRVDLKYVNGTKIIALWLSYFFAIHFFLITLYIKKNRYNFLIWLAFIFYVVAIDFIYMIALRNRTMFLLHFLMIIFALVFSSKFYIYGKEKKSDKNIKKIKIFKILSLFSILGMIAIYARFARGVYFETADKIEISMVDMLMLSIQSGDIGYTTTVLDVLYYMDSNNILLNGQSYYRLLGVVIPDFIWINKPPTTDSLIGQALTGLDVQTIPPGIFGDAFLNFRYWGILVFIFYGILFSLIDSSKNYYFKICFFSLSFVMVFHFVRGSFVNVIFSMILMILGIILSKHLMKLKINAN</sequence>
<feature type="transmembrane region" description="Helical" evidence="1">
    <location>
        <begin position="196"/>
        <end position="217"/>
    </location>
</feature>
<feature type="transmembrane region" description="Helical" evidence="1">
    <location>
        <begin position="427"/>
        <end position="446"/>
    </location>
</feature>
<feature type="transmembrane region" description="Helical" evidence="1">
    <location>
        <begin position="131"/>
        <end position="154"/>
    </location>
</feature>
<feature type="transmembrane region" description="Helical" evidence="1">
    <location>
        <begin position="223"/>
        <end position="244"/>
    </location>
</feature>
<dbReference type="Proteomes" id="UP000293483">
    <property type="component" value="Unassembled WGS sequence"/>
</dbReference>
<evidence type="ECO:0000256" key="1">
    <source>
        <dbReference type="SAM" id="Phobius"/>
    </source>
</evidence>
<gene>
    <name evidence="2" type="ORF">EXE25_08360</name>
</gene>
<accession>A0A4Q7AUG5</accession>
<feature type="transmembrane region" description="Helical" evidence="1">
    <location>
        <begin position="169"/>
        <end position="189"/>
    </location>
</feature>
<organism evidence="2 3">
    <name type="scientific">Acinetobacter bouvetii</name>
    <dbReference type="NCBI Taxonomy" id="202951"/>
    <lineage>
        <taxon>Bacteria</taxon>
        <taxon>Pseudomonadati</taxon>
        <taxon>Pseudomonadota</taxon>
        <taxon>Gammaproteobacteria</taxon>
        <taxon>Moraxellales</taxon>
        <taxon>Moraxellaceae</taxon>
        <taxon>Acinetobacter</taxon>
    </lineage>
</organism>
<proteinExistence type="predicted"/>
<dbReference type="RefSeq" id="WP_130145421.1">
    <property type="nucleotide sequence ID" value="NZ_SGSU01000008.1"/>
</dbReference>
<keyword evidence="1" id="KW-0472">Membrane</keyword>